<feature type="transmembrane region" description="Helical" evidence="5">
    <location>
        <begin position="102"/>
        <end position="120"/>
    </location>
</feature>
<feature type="transmembrane region" description="Helical" evidence="5">
    <location>
        <begin position="234"/>
        <end position="253"/>
    </location>
</feature>
<name>A0A4Q0I531_9FIRM</name>
<dbReference type="RefSeq" id="WP_128705903.1">
    <property type="nucleotide sequence ID" value="NZ_RLII01000006.1"/>
</dbReference>
<dbReference type="OrthoDB" id="9806320at2"/>
<evidence type="ECO:0000256" key="3">
    <source>
        <dbReference type="ARBA" id="ARBA00022989"/>
    </source>
</evidence>
<dbReference type="AlphaFoldDB" id="A0A4Q0I531"/>
<feature type="transmembrane region" description="Helical" evidence="5">
    <location>
        <begin position="132"/>
        <end position="155"/>
    </location>
</feature>
<protein>
    <submittedName>
        <fullName evidence="7">O-antigen ligase family protein</fullName>
    </submittedName>
</protein>
<evidence type="ECO:0000256" key="5">
    <source>
        <dbReference type="SAM" id="Phobius"/>
    </source>
</evidence>
<feature type="transmembrane region" description="Helical" evidence="5">
    <location>
        <begin position="328"/>
        <end position="349"/>
    </location>
</feature>
<dbReference type="PANTHER" id="PTHR37422:SF13">
    <property type="entry name" value="LIPOPOLYSACCHARIDE BIOSYNTHESIS PROTEIN PA4999-RELATED"/>
    <property type="match status" value="1"/>
</dbReference>
<evidence type="ECO:0000256" key="1">
    <source>
        <dbReference type="ARBA" id="ARBA00004141"/>
    </source>
</evidence>
<keyword evidence="2 5" id="KW-0812">Transmembrane</keyword>
<evidence type="ECO:0000313" key="8">
    <source>
        <dbReference type="Proteomes" id="UP000289166"/>
    </source>
</evidence>
<keyword evidence="4 5" id="KW-0472">Membrane</keyword>
<keyword evidence="3 5" id="KW-1133">Transmembrane helix</keyword>
<keyword evidence="8" id="KW-1185">Reference proteome</keyword>
<feature type="transmembrane region" description="Helical" evidence="5">
    <location>
        <begin position="390"/>
        <end position="406"/>
    </location>
</feature>
<dbReference type="PANTHER" id="PTHR37422">
    <property type="entry name" value="TEICHURONIC ACID BIOSYNTHESIS PROTEIN TUAE"/>
    <property type="match status" value="1"/>
</dbReference>
<feature type="transmembrane region" description="Helical" evidence="5">
    <location>
        <begin position="167"/>
        <end position="184"/>
    </location>
</feature>
<feature type="transmembrane region" description="Helical" evidence="5">
    <location>
        <begin position="76"/>
        <end position="95"/>
    </location>
</feature>
<accession>A0A4Q0I531</accession>
<comment type="subcellular location">
    <subcellularLocation>
        <location evidence="1">Membrane</location>
        <topology evidence="1">Multi-pass membrane protein</topology>
    </subcellularLocation>
</comment>
<feature type="transmembrane region" description="Helical" evidence="5">
    <location>
        <begin position="361"/>
        <end position="378"/>
    </location>
</feature>
<feature type="transmembrane region" description="Helical" evidence="5">
    <location>
        <begin position="196"/>
        <end position="227"/>
    </location>
</feature>
<dbReference type="GO" id="GO:0016874">
    <property type="term" value="F:ligase activity"/>
    <property type="evidence" value="ECO:0007669"/>
    <property type="project" value="UniProtKB-KW"/>
</dbReference>
<gene>
    <name evidence="7" type="ORF">EFD62_07015</name>
</gene>
<proteinExistence type="predicted"/>
<dbReference type="InterPro" id="IPR007016">
    <property type="entry name" value="O-antigen_ligase-rel_domated"/>
</dbReference>
<dbReference type="InterPro" id="IPR051533">
    <property type="entry name" value="WaaL-like"/>
</dbReference>
<dbReference type="Proteomes" id="UP000289166">
    <property type="component" value="Unassembled WGS sequence"/>
</dbReference>
<comment type="caution">
    <text evidence="7">The sequence shown here is derived from an EMBL/GenBank/DDBJ whole genome shotgun (WGS) entry which is preliminary data.</text>
</comment>
<evidence type="ECO:0000256" key="4">
    <source>
        <dbReference type="ARBA" id="ARBA00023136"/>
    </source>
</evidence>
<evidence type="ECO:0000313" key="7">
    <source>
        <dbReference type="EMBL" id="RXE59406.1"/>
    </source>
</evidence>
<evidence type="ECO:0000259" key="6">
    <source>
        <dbReference type="Pfam" id="PF04932"/>
    </source>
</evidence>
<evidence type="ECO:0000256" key="2">
    <source>
        <dbReference type="ARBA" id="ARBA00022692"/>
    </source>
</evidence>
<reference evidence="8" key="1">
    <citation type="submission" date="2018-11" db="EMBL/GenBank/DDBJ databases">
        <title>Genome sequencing of a novel mesophilic and cellulolytic organism within the genus Hungateiclostridium.</title>
        <authorList>
            <person name="Rettenmaier R."/>
            <person name="Liebl W."/>
            <person name="Zverlov V."/>
        </authorList>
    </citation>
    <scope>NUCLEOTIDE SEQUENCE [LARGE SCALE GENOMIC DNA]</scope>
    <source>
        <strain evidence="8">N2K1</strain>
    </source>
</reference>
<dbReference type="EMBL" id="RLII01000006">
    <property type="protein sequence ID" value="RXE59406.1"/>
    <property type="molecule type" value="Genomic_DNA"/>
</dbReference>
<sequence>MTSKLMYFLVLIIGLISMEILIRSNMKKKRIAADSIFLLFAITLPIIGRYESLALFLVSFLLMLYKLRIERDGLTFIYFLVVLVGFLGIFNSIYIATSFRELLIVTSYFLISITATALAYEFKEAFIERAFRFIIASALSVSCIKLIDLIGLFNFRKYIILLKTDNHFAYYIGSILIIVIVMLYDKNKTFKKLNFFPVIVFAMSLISAGSRGSLVAIVVTLGIFAVYNKKYKTVLIMILIFIIGFINFDNLPYDIQKTLLSLTNKTATFSNIERLAIWNSSIEMIKAHPLVGVGIDNWRYYYSLPQYMRSVNSYPHAHNFYLQTGSEMGLIGLVLYLLIFAVSIYYSIYVFKRTKHDIRRCIALSSVMFIIFTAVYSMFNNPLFNSKPAMLFYIIVGLNAGIYKLTREEVKIHEEDSDDITTKIRVQGQWTRDTEFGDRPRNESKRS</sequence>
<dbReference type="Pfam" id="PF04932">
    <property type="entry name" value="Wzy_C"/>
    <property type="match status" value="1"/>
</dbReference>
<feature type="domain" description="O-antigen ligase-related" evidence="6">
    <location>
        <begin position="198"/>
        <end position="337"/>
    </location>
</feature>
<feature type="transmembrane region" description="Helical" evidence="5">
    <location>
        <begin position="6"/>
        <end position="24"/>
    </location>
</feature>
<feature type="transmembrane region" description="Helical" evidence="5">
    <location>
        <begin position="36"/>
        <end position="64"/>
    </location>
</feature>
<organism evidence="7 8">
    <name type="scientific">Acetivibrio mesophilus</name>
    <dbReference type="NCBI Taxonomy" id="2487273"/>
    <lineage>
        <taxon>Bacteria</taxon>
        <taxon>Bacillati</taxon>
        <taxon>Bacillota</taxon>
        <taxon>Clostridia</taxon>
        <taxon>Eubacteriales</taxon>
        <taxon>Oscillospiraceae</taxon>
        <taxon>Acetivibrio</taxon>
    </lineage>
</organism>
<keyword evidence="7" id="KW-0436">Ligase</keyword>
<dbReference type="GO" id="GO:0016020">
    <property type="term" value="C:membrane"/>
    <property type="evidence" value="ECO:0007669"/>
    <property type="project" value="UniProtKB-SubCell"/>
</dbReference>